<dbReference type="AlphaFoldDB" id="A0A074XJC7"/>
<reference evidence="2 3" key="1">
    <citation type="journal article" date="2014" name="BMC Genomics">
        <title>Genome sequencing of four Aureobasidium pullulans varieties: biotechnological potential, stress tolerance, and description of new species.</title>
        <authorList>
            <person name="Gostin Ar C."/>
            <person name="Ohm R.A."/>
            <person name="Kogej T."/>
            <person name="Sonjak S."/>
            <person name="Turk M."/>
            <person name="Zajc J."/>
            <person name="Zalar P."/>
            <person name="Grube M."/>
            <person name="Sun H."/>
            <person name="Han J."/>
            <person name="Sharma A."/>
            <person name="Chiniquy J."/>
            <person name="Ngan C.Y."/>
            <person name="Lipzen A."/>
            <person name="Barry K."/>
            <person name="Grigoriev I.V."/>
            <person name="Gunde-Cimerman N."/>
        </authorList>
    </citation>
    <scope>NUCLEOTIDE SEQUENCE [LARGE SCALE GENOMIC DNA]</scope>
    <source>
        <strain evidence="2 3">EXF-150</strain>
    </source>
</reference>
<sequence>MFPLYSCIIRLRLCHAVIKIYTLLALSMLFSPIALVGLGMAWGNTAVLASGIRAYIPPGIHEGGSYVAAAPEHVLVVAPKHRPYRCCLQLMLYISVNACHITRSS</sequence>
<evidence type="ECO:0000313" key="2">
    <source>
        <dbReference type="EMBL" id="KEQ85605.1"/>
    </source>
</evidence>
<dbReference type="GeneID" id="40747632"/>
<feature type="transmembrane region" description="Helical" evidence="1">
    <location>
        <begin position="20"/>
        <end position="42"/>
    </location>
</feature>
<keyword evidence="1" id="KW-1133">Transmembrane helix</keyword>
<dbReference type="Proteomes" id="UP000030706">
    <property type="component" value="Unassembled WGS sequence"/>
</dbReference>
<organism evidence="2 3">
    <name type="scientific">Aureobasidium pullulans EXF-150</name>
    <dbReference type="NCBI Taxonomy" id="1043002"/>
    <lineage>
        <taxon>Eukaryota</taxon>
        <taxon>Fungi</taxon>
        <taxon>Dikarya</taxon>
        <taxon>Ascomycota</taxon>
        <taxon>Pezizomycotina</taxon>
        <taxon>Dothideomycetes</taxon>
        <taxon>Dothideomycetidae</taxon>
        <taxon>Dothideales</taxon>
        <taxon>Saccotheciaceae</taxon>
        <taxon>Aureobasidium</taxon>
    </lineage>
</organism>
<keyword evidence="1" id="KW-0812">Transmembrane</keyword>
<name>A0A074XJC7_AURPU</name>
<dbReference type="RefSeq" id="XP_029761792.1">
    <property type="nucleotide sequence ID" value="XM_029905326.1"/>
</dbReference>
<evidence type="ECO:0000256" key="1">
    <source>
        <dbReference type="SAM" id="Phobius"/>
    </source>
</evidence>
<protein>
    <submittedName>
        <fullName evidence="2">Uncharacterized protein</fullName>
    </submittedName>
</protein>
<proteinExistence type="predicted"/>
<evidence type="ECO:0000313" key="3">
    <source>
        <dbReference type="Proteomes" id="UP000030706"/>
    </source>
</evidence>
<accession>A0A074XJC7</accession>
<keyword evidence="3" id="KW-1185">Reference proteome</keyword>
<dbReference type="EMBL" id="KL584980">
    <property type="protein sequence ID" value="KEQ85605.1"/>
    <property type="molecule type" value="Genomic_DNA"/>
</dbReference>
<gene>
    <name evidence="2" type="ORF">M438DRAFT_344894</name>
</gene>
<dbReference type="HOGENOM" id="CLU_2236073_0_0_1"/>
<keyword evidence="1" id="KW-0472">Membrane</keyword>